<feature type="modified residue" description="4-aspartylphosphate" evidence="2">
    <location>
        <position position="52"/>
    </location>
</feature>
<dbReference type="Pfam" id="PF00072">
    <property type="entry name" value="Response_reg"/>
    <property type="match status" value="1"/>
</dbReference>
<accession>A0A1F5JX28</accession>
<sequence>MKKILIVEDEIPLLKALADRLTREGFSTLEAKDGLVGLNVALEEHPDLILLDIIMPGMDGMEMLEKLKVNPLSKNIPVILLSNLGDTSKILEGIEAGAESYLIKANVKLEDVVKIVKEKLGVNIA</sequence>
<comment type="caution">
    <text evidence="4">The sequence shown here is derived from an EMBL/GenBank/DDBJ whole genome shotgun (WGS) entry which is preliminary data.</text>
</comment>
<proteinExistence type="predicted"/>
<dbReference type="PANTHER" id="PTHR44591">
    <property type="entry name" value="STRESS RESPONSE REGULATOR PROTEIN 1"/>
    <property type="match status" value="1"/>
</dbReference>
<gene>
    <name evidence="4" type="ORF">A3C59_03715</name>
</gene>
<dbReference type="SUPFAM" id="SSF52172">
    <property type="entry name" value="CheY-like"/>
    <property type="match status" value="1"/>
</dbReference>
<evidence type="ECO:0000256" key="2">
    <source>
        <dbReference type="PROSITE-ProRule" id="PRU00169"/>
    </source>
</evidence>
<dbReference type="STRING" id="1797768.A3C59_03715"/>
<protein>
    <recommendedName>
        <fullName evidence="3">Response regulatory domain-containing protein</fullName>
    </recommendedName>
</protein>
<feature type="domain" description="Response regulatory" evidence="3">
    <location>
        <begin position="3"/>
        <end position="119"/>
    </location>
</feature>
<dbReference type="Gene3D" id="3.40.50.2300">
    <property type="match status" value="1"/>
</dbReference>
<dbReference type="SMART" id="SM00448">
    <property type="entry name" value="REC"/>
    <property type="match status" value="1"/>
</dbReference>
<organism evidence="4 5">
    <name type="scientific">Candidatus Daviesbacteria bacterium RIFCSPHIGHO2_02_FULL_36_13</name>
    <dbReference type="NCBI Taxonomy" id="1797768"/>
    <lineage>
        <taxon>Bacteria</taxon>
        <taxon>Candidatus Daviesiibacteriota</taxon>
    </lineage>
</organism>
<dbReference type="AlphaFoldDB" id="A0A1F5JX28"/>
<dbReference type="PROSITE" id="PS50110">
    <property type="entry name" value="RESPONSE_REGULATORY"/>
    <property type="match status" value="1"/>
</dbReference>
<evidence type="ECO:0000256" key="1">
    <source>
        <dbReference type="ARBA" id="ARBA00022553"/>
    </source>
</evidence>
<evidence type="ECO:0000313" key="5">
    <source>
        <dbReference type="Proteomes" id="UP000176902"/>
    </source>
</evidence>
<dbReference type="GO" id="GO:0000160">
    <property type="term" value="P:phosphorelay signal transduction system"/>
    <property type="evidence" value="ECO:0007669"/>
    <property type="project" value="InterPro"/>
</dbReference>
<evidence type="ECO:0000259" key="3">
    <source>
        <dbReference type="PROSITE" id="PS50110"/>
    </source>
</evidence>
<reference evidence="4 5" key="1">
    <citation type="journal article" date="2016" name="Nat. Commun.">
        <title>Thousands of microbial genomes shed light on interconnected biogeochemical processes in an aquifer system.</title>
        <authorList>
            <person name="Anantharaman K."/>
            <person name="Brown C.T."/>
            <person name="Hug L.A."/>
            <person name="Sharon I."/>
            <person name="Castelle C.J."/>
            <person name="Probst A.J."/>
            <person name="Thomas B.C."/>
            <person name="Singh A."/>
            <person name="Wilkins M.J."/>
            <person name="Karaoz U."/>
            <person name="Brodie E.L."/>
            <person name="Williams K.H."/>
            <person name="Hubbard S.S."/>
            <person name="Banfield J.F."/>
        </authorList>
    </citation>
    <scope>NUCLEOTIDE SEQUENCE [LARGE SCALE GENOMIC DNA]</scope>
</reference>
<dbReference type="EMBL" id="MFCV01000013">
    <property type="protein sequence ID" value="OGE33196.1"/>
    <property type="molecule type" value="Genomic_DNA"/>
</dbReference>
<dbReference type="InterPro" id="IPR001789">
    <property type="entry name" value="Sig_transdc_resp-reg_receiver"/>
</dbReference>
<keyword evidence="1 2" id="KW-0597">Phosphoprotein</keyword>
<evidence type="ECO:0000313" key="4">
    <source>
        <dbReference type="EMBL" id="OGE33196.1"/>
    </source>
</evidence>
<name>A0A1F5JX28_9BACT</name>
<dbReference type="InterPro" id="IPR050595">
    <property type="entry name" value="Bact_response_regulator"/>
</dbReference>
<dbReference type="Proteomes" id="UP000176902">
    <property type="component" value="Unassembled WGS sequence"/>
</dbReference>
<dbReference type="PANTHER" id="PTHR44591:SF3">
    <property type="entry name" value="RESPONSE REGULATORY DOMAIN-CONTAINING PROTEIN"/>
    <property type="match status" value="1"/>
</dbReference>
<dbReference type="InterPro" id="IPR011006">
    <property type="entry name" value="CheY-like_superfamily"/>
</dbReference>